<reference evidence="4 5" key="1">
    <citation type="journal article" date="2017" name="BMC Genomics">
        <title>Comparative genomic and phylogenomic analyses of the Bifidobacteriaceae family.</title>
        <authorList>
            <person name="Lugli G.A."/>
            <person name="Milani C."/>
            <person name="Turroni F."/>
            <person name="Duranti S."/>
            <person name="Mancabelli L."/>
            <person name="Mangifesta M."/>
            <person name="Ferrario C."/>
            <person name="Modesto M."/>
            <person name="Mattarelli P."/>
            <person name="Jiri K."/>
            <person name="van Sinderen D."/>
            <person name="Ventura M."/>
        </authorList>
    </citation>
    <scope>NUCLEOTIDE SEQUENCE [LARGE SCALE GENOMIC DNA]</scope>
    <source>
        <strain evidence="4 5">DSM 24762</strain>
    </source>
</reference>
<dbReference type="AlphaFoldDB" id="A0A261F3U0"/>
<evidence type="ECO:0000256" key="2">
    <source>
        <dbReference type="ARBA" id="ARBA00023315"/>
    </source>
</evidence>
<dbReference type="SUPFAM" id="SSF55729">
    <property type="entry name" value="Acyl-CoA N-acyltransferases (Nat)"/>
    <property type="match status" value="1"/>
</dbReference>
<proteinExistence type="predicted"/>
<gene>
    <name evidence="4" type="ORF">ALMA_1288</name>
</gene>
<dbReference type="CDD" id="cd04301">
    <property type="entry name" value="NAT_SF"/>
    <property type="match status" value="1"/>
</dbReference>
<comment type="caution">
    <text evidence="4">The sequence shown here is derived from an EMBL/GenBank/DDBJ whole genome shotgun (WGS) entry which is preliminary data.</text>
</comment>
<dbReference type="EMBL" id="MWWT01000008">
    <property type="protein sequence ID" value="OZG53723.1"/>
    <property type="molecule type" value="Genomic_DNA"/>
</dbReference>
<evidence type="ECO:0000256" key="1">
    <source>
        <dbReference type="ARBA" id="ARBA00022679"/>
    </source>
</evidence>
<dbReference type="InterPro" id="IPR000182">
    <property type="entry name" value="GNAT_dom"/>
</dbReference>
<evidence type="ECO:0000313" key="4">
    <source>
        <dbReference type="EMBL" id="OZG53723.1"/>
    </source>
</evidence>
<keyword evidence="2" id="KW-0012">Acyltransferase</keyword>
<dbReference type="InterPro" id="IPR016181">
    <property type="entry name" value="Acyl_CoA_acyltransferase"/>
</dbReference>
<name>A0A261F3U0_9BIFI</name>
<dbReference type="PANTHER" id="PTHR43877:SF2">
    <property type="entry name" value="AMINOALKYLPHOSPHONATE N-ACETYLTRANSFERASE-RELATED"/>
    <property type="match status" value="1"/>
</dbReference>
<organism evidence="4 5">
    <name type="scientific">Alloscardovia macacae</name>
    <dbReference type="NCBI Taxonomy" id="1160091"/>
    <lineage>
        <taxon>Bacteria</taxon>
        <taxon>Bacillati</taxon>
        <taxon>Actinomycetota</taxon>
        <taxon>Actinomycetes</taxon>
        <taxon>Bifidobacteriales</taxon>
        <taxon>Bifidobacteriaceae</taxon>
        <taxon>Alloscardovia</taxon>
    </lineage>
</organism>
<feature type="domain" description="N-acetyltransferase" evidence="3">
    <location>
        <begin position="1"/>
        <end position="145"/>
    </location>
</feature>
<accession>A0A261F3U0</accession>
<protein>
    <submittedName>
        <fullName evidence="4">GNAT family N-acetyltransferase</fullName>
    </submittedName>
</protein>
<evidence type="ECO:0000259" key="3">
    <source>
        <dbReference type="PROSITE" id="PS51186"/>
    </source>
</evidence>
<dbReference type="PANTHER" id="PTHR43877">
    <property type="entry name" value="AMINOALKYLPHOSPHONATE N-ACETYLTRANSFERASE-RELATED-RELATED"/>
    <property type="match status" value="1"/>
</dbReference>
<dbReference type="InterPro" id="IPR050832">
    <property type="entry name" value="Bact_Acetyltransf"/>
</dbReference>
<keyword evidence="5" id="KW-1185">Reference proteome</keyword>
<evidence type="ECO:0000313" key="5">
    <source>
        <dbReference type="Proteomes" id="UP000243657"/>
    </source>
</evidence>
<keyword evidence="1 4" id="KW-0808">Transferase</keyword>
<dbReference type="GO" id="GO:0016747">
    <property type="term" value="F:acyltransferase activity, transferring groups other than amino-acyl groups"/>
    <property type="evidence" value="ECO:0007669"/>
    <property type="project" value="InterPro"/>
</dbReference>
<dbReference type="RefSeq" id="WP_094726907.1">
    <property type="nucleotide sequence ID" value="NZ_JBHLWS010000009.1"/>
</dbReference>
<dbReference type="Gene3D" id="3.40.630.30">
    <property type="match status" value="1"/>
</dbReference>
<sequence length="145" mass="16841">MIRQATTADLKAVYDIIEETSHYTLDFQVFAQTFVDQLGSLDRKMGVYEEDGEIMGFVGILCTWQLYIGYRVAETKELAVSPKYRDRGIRDELLAWAENVARESGCGILSMCSRIEHTDSHEYYKSQGFHESFYRFDKEIALKKR</sequence>
<dbReference type="Pfam" id="PF00583">
    <property type="entry name" value="Acetyltransf_1"/>
    <property type="match status" value="1"/>
</dbReference>
<dbReference type="Proteomes" id="UP000243657">
    <property type="component" value="Unassembled WGS sequence"/>
</dbReference>
<dbReference type="PROSITE" id="PS51186">
    <property type="entry name" value="GNAT"/>
    <property type="match status" value="1"/>
</dbReference>